<gene>
    <name evidence="2" type="ORF">KI659_11665</name>
</gene>
<evidence type="ECO:0000313" key="3">
    <source>
        <dbReference type="Proteomes" id="UP001319104"/>
    </source>
</evidence>
<organism evidence="2 3">
    <name type="scientific">Litoribacter ruber</name>
    <dbReference type="NCBI Taxonomy" id="702568"/>
    <lineage>
        <taxon>Bacteria</taxon>
        <taxon>Pseudomonadati</taxon>
        <taxon>Bacteroidota</taxon>
        <taxon>Cytophagia</taxon>
        <taxon>Cytophagales</taxon>
        <taxon>Cyclobacteriaceae</taxon>
        <taxon>Litoribacter</taxon>
    </lineage>
</organism>
<dbReference type="Proteomes" id="UP001319104">
    <property type="component" value="Unassembled WGS sequence"/>
</dbReference>
<accession>A0AAP2CK25</accession>
<keyword evidence="1" id="KW-0472">Membrane</keyword>
<reference evidence="2 3" key="1">
    <citation type="submission" date="2021-05" db="EMBL/GenBank/DDBJ databases">
        <authorList>
            <person name="Zhang Z.D."/>
            <person name="Osman G."/>
        </authorList>
    </citation>
    <scope>NUCLEOTIDE SEQUENCE [LARGE SCALE GENOMIC DNA]</scope>
    <source>
        <strain evidence="2 3">KCTC 32217</strain>
    </source>
</reference>
<feature type="transmembrane region" description="Helical" evidence="1">
    <location>
        <begin position="35"/>
        <end position="58"/>
    </location>
</feature>
<keyword evidence="3" id="KW-1185">Reference proteome</keyword>
<evidence type="ECO:0000313" key="2">
    <source>
        <dbReference type="EMBL" id="MBS9524666.1"/>
    </source>
</evidence>
<keyword evidence="1" id="KW-0812">Transmembrane</keyword>
<keyword evidence="1" id="KW-1133">Transmembrane helix</keyword>
<evidence type="ECO:0000256" key="1">
    <source>
        <dbReference type="SAM" id="Phobius"/>
    </source>
</evidence>
<proteinExistence type="predicted"/>
<sequence>MKNFPKNDIFKTPDGYFDRLPDEIMAKQNQKGKQVYLKALVGVAAALIIGFTVVFNLFRTEEPAFTASADMDEEIELLINSDYWQAEDILLLSDHPDDILDNLIAMEWDDYYLMDEMDEDWWY</sequence>
<dbReference type="AlphaFoldDB" id="A0AAP2CK25"/>
<protein>
    <submittedName>
        <fullName evidence="2">Uncharacterized protein</fullName>
    </submittedName>
</protein>
<dbReference type="RefSeq" id="WP_213945531.1">
    <property type="nucleotide sequence ID" value="NZ_JAHCMY010000006.1"/>
</dbReference>
<dbReference type="EMBL" id="JAHCMY010000006">
    <property type="protein sequence ID" value="MBS9524666.1"/>
    <property type="molecule type" value="Genomic_DNA"/>
</dbReference>
<comment type="caution">
    <text evidence="2">The sequence shown here is derived from an EMBL/GenBank/DDBJ whole genome shotgun (WGS) entry which is preliminary data.</text>
</comment>
<name>A0AAP2CK25_9BACT</name>